<organism evidence="1 2">
    <name type="scientific">Bacillus thuringiensis Bt18247</name>
    <dbReference type="NCBI Taxonomy" id="1423143"/>
    <lineage>
        <taxon>Bacteria</taxon>
        <taxon>Bacillati</taxon>
        <taxon>Bacillota</taxon>
        <taxon>Bacilli</taxon>
        <taxon>Bacillales</taxon>
        <taxon>Bacillaceae</taxon>
        <taxon>Bacillus</taxon>
        <taxon>Bacillus cereus group</taxon>
    </lineage>
</organism>
<evidence type="ECO:0008006" key="3">
    <source>
        <dbReference type="Google" id="ProtNLM"/>
    </source>
</evidence>
<dbReference type="EMBL" id="CP015251">
    <property type="protein sequence ID" value="AOM14237.1"/>
    <property type="molecule type" value="Genomic_DNA"/>
</dbReference>
<name>A0A9W3SZE7_BACTU</name>
<keyword evidence="1" id="KW-0614">Plasmid</keyword>
<dbReference type="InterPro" id="IPR009057">
    <property type="entry name" value="Homeodomain-like_sf"/>
</dbReference>
<evidence type="ECO:0000313" key="1">
    <source>
        <dbReference type="EMBL" id="AOM14237.1"/>
    </source>
</evidence>
<sequence>MGKIRVTYDVTCKKKVIDLYLHEDMSYETVAKELCIHHSIISRLVKHFEVESIQGLEEKT</sequence>
<dbReference type="Gene3D" id="1.10.10.10">
    <property type="entry name" value="Winged helix-like DNA-binding domain superfamily/Winged helix DNA-binding domain"/>
    <property type="match status" value="1"/>
</dbReference>
<dbReference type="Proteomes" id="UP000192743">
    <property type="component" value="Plasmid p174778"/>
</dbReference>
<geneLocation type="plasmid" evidence="1 2">
    <name>p174778</name>
</geneLocation>
<dbReference type="InterPro" id="IPR036388">
    <property type="entry name" value="WH-like_DNA-bd_sf"/>
</dbReference>
<dbReference type="AlphaFoldDB" id="A0A9W3SZE7"/>
<accession>A0A9W3SZE7</accession>
<dbReference type="SUPFAM" id="SSF46689">
    <property type="entry name" value="Homeodomain-like"/>
    <property type="match status" value="1"/>
</dbReference>
<gene>
    <name evidence="1" type="ORF">BTI247_59050</name>
</gene>
<protein>
    <recommendedName>
        <fullName evidence="3">Transposase</fullName>
    </recommendedName>
</protein>
<reference evidence="1 2" key="1">
    <citation type="submission" date="2016-02" db="EMBL/GenBank/DDBJ databases">
        <title>Comparative analysis of three nematocidal Bacillus thuringiensis strains.</title>
        <authorList>
            <person name="Hollensteiner J."/>
            <person name="Kloesener M."/>
            <person name="Bunk B."/>
            <person name="Sproeer C."/>
            <person name="Rosenstiel P."/>
            <person name="Schulte-Iserlohe R."/>
            <person name="Schulenburg H."/>
            <person name="Liesegang H."/>
        </authorList>
    </citation>
    <scope>NUCLEOTIDE SEQUENCE [LARGE SCALE GENOMIC DNA]</scope>
    <source>
        <strain evidence="1 2">Bt18247</strain>
        <plasmid evidence="1 2">p174778</plasmid>
    </source>
</reference>
<dbReference type="RefSeq" id="WP_232339755.1">
    <property type="nucleotide sequence ID" value="NZ_CP015251.1"/>
</dbReference>
<proteinExistence type="predicted"/>
<evidence type="ECO:0000313" key="2">
    <source>
        <dbReference type="Proteomes" id="UP000192743"/>
    </source>
</evidence>